<accession>A0ABR2ZYX6</accession>
<evidence type="ECO:0000256" key="4">
    <source>
        <dbReference type="ARBA" id="ARBA00023128"/>
    </source>
</evidence>
<keyword evidence="5 7" id="KW-0472">Membrane</keyword>
<comment type="caution">
    <text evidence="9">The sequence shown here is derived from an EMBL/GenBank/DDBJ whole genome shotgun (WGS) entry which is preliminary data.</text>
</comment>
<evidence type="ECO:0000313" key="9">
    <source>
        <dbReference type="EMBL" id="KAL0066902.1"/>
    </source>
</evidence>
<reference evidence="9 10" key="1">
    <citation type="submission" date="2024-05" db="EMBL/GenBank/DDBJ databases">
        <title>A draft genome resource for the thread blight pathogen Marasmius tenuissimus strain MS-2.</title>
        <authorList>
            <person name="Yulfo-Soto G.E."/>
            <person name="Baruah I.K."/>
            <person name="Amoako-Attah I."/>
            <person name="Bukari Y."/>
            <person name="Meinhardt L.W."/>
            <person name="Bailey B.A."/>
            <person name="Cohen S.P."/>
        </authorList>
    </citation>
    <scope>NUCLEOTIDE SEQUENCE [LARGE SCALE GENOMIC DNA]</scope>
    <source>
        <strain evidence="9 10">MS-2</strain>
    </source>
</reference>
<dbReference type="InterPro" id="IPR050355">
    <property type="entry name" value="RCF1"/>
</dbReference>
<keyword evidence="4" id="KW-0496">Mitochondrion</keyword>
<dbReference type="Gene3D" id="6.10.140.1320">
    <property type="match status" value="1"/>
</dbReference>
<feature type="transmembrane region" description="Helical" evidence="7">
    <location>
        <begin position="49"/>
        <end position="68"/>
    </location>
</feature>
<dbReference type="EMBL" id="JBBXMP010000031">
    <property type="protein sequence ID" value="KAL0066902.1"/>
    <property type="molecule type" value="Genomic_DNA"/>
</dbReference>
<dbReference type="InterPro" id="IPR007667">
    <property type="entry name" value="Hypoxia_induced_domain"/>
</dbReference>
<evidence type="ECO:0000256" key="2">
    <source>
        <dbReference type="ARBA" id="ARBA00022692"/>
    </source>
</evidence>
<feature type="region of interest" description="Disordered" evidence="6">
    <location>
        <begin position="156"/>
        <end position="181"/>
    </location>
</feature>
<comment type="subcellular location">
    <subcellularLocation>
        <location evidence="1">Mitochondrion membrane</location>
    </subcellularLocation>
</comment>
<gene>
    <name evidence="9" type="primary">RCF1</name>
    <name evidence="9" type="ORF">AAF712_006097</name>
</gene>
<evidence type="ECO:0000259" key="8">
    <source>
        <dbReference type="PROSITE" id="PS51503"/>
    </source>
</evidence>
<keyword evidence="2 7" id="KW-0812">Transmembrane</keyword>
<proteinExistence type="predicted"/>
<protein>
    <submittedName>
        <fullName evidence="9">Respiratory supercomplex factor 1, mitochondrial</fullName>
    </submittedName>
</protein>
<organism evidence="9 10">
    <name type="scientific">Marasmius tenuissimus</name>
    <dbReference type="NCBI Taxonomy" id="585030"/>
    <lineage>
        <taxon>Eukaryota</taxon>
        <taxon>Fungi</taxon>
        <taxon>Dikarya</taxon>
        <taxon>Basidiomycota</taxon>
        <taxon>Agaricomycotina</taxon>
        <taxon>Agaricomycetes</taxon>
        <taxon>Agaricomycetidae</taxon>
        <taxon>Agaricales</taxon>
        <taxon>Marasmiineae</taxon>
        <taxon>Marasmiaceae</taxon>
        <taxon>Marasmius</taxon>
    </lineage>
</organism>
<feature type="transmembrane region" description="Helical" evidence="7">
    <location>
        <begin position="80"/>
        <end position="101"/>
    </location>
</feature>
<keyword evidence="3 7" id="KW-1133">Transmembrane helix</keyword>
<keyword evidence="10" id="KW-1185">Reference proteome</keyword>
<sequence length="194" mass="21081">MADTQDTTPVAGSSSDSGINPVAVYGFSERRFTETYGEKAIRKCKENPIVPLGALATAGALIMASVRLRGGTSKQFQTWLRARVVFQTLTIVAVCGGVYQFGQSNIEENQKALEIHKELVETKAARDRAAFDERMRQAEIAQAQDEAILAARKALESQKETKVPTLSAPKLEVKPKPEPSSPVLSFCGTLLGRK</sequence>
<feature type="domain" description="HIG1" evidence="8">
    <location>
        <begin position="21"/>
        <end position="112"/>
    </location>
</feature>
<dbReference type="PANTHER" id="PTHR12297:SF3">
    <property type="entry name" value="HIG1 DOMAIN FAMILY MEMBER 1A"/>
    <property type="match status" value="1"/>
</dbReference>
<dbReference type="PANTHER" id="PTHR12297">
    <property type="entry name" value="HYPOXIA-INDUCBILE GENE 1 HIG1 -RELATED"/>
    <property type="match status" value="1"/>
</dbReference>
<evidence type="ECO:0000256" key="3">
    <source>
        <dbReference type="ARBA" id="ARBA00022989"/>
    </source>
</evidence>
<dbReference type="Pfam" id="PF04588">
    <property type="entry name" value="HIG_1_N"/>
    <property type="match status" value="1"/>
</dbReference>
<evidence type="ECO:0000256" key="7">
    <source>
        <dbReference type="SAM" id="Phobius"/>
    </source>
</evidence>
<dbReference type="Proteomes" id="UP001437256">
    <property type="component" value="Unassembled WGS sequence"/>
</dbReference>
<evidence type="ECO:0000256" key="5">
    <source>
        <dbReference type="ARBA" id="ARBA00023136"/>
    </source>
</evidence>
<evidence type="ECO:0000313" key="10">
    <source>
        <dbReference type="Proteomes" id="UP001437256"/>
    </source>
</evidence>
<evidence type="ECO:0000256" key="1">
    <source>
        <dbReference type="ARBA" id="ARBA00004325"/>
    </source>
</evidence>
<name>A0ABR2ZYX6_9AGAR</name>
<evidence type="ECO:0000256" key="6">
    <source>
        <dbReference type="SAM" id="MobiDB-lite"/>
    </source>
</evidence>
<dbReference type="PROSITE" id="PS51503">
    <property type="entry name" value="HIG1"/>
    <property type="match status" value="1"/>
</dbReference>